<organism evidence="2 3">
    <name type="scientific">Microdochium bolleyi</name>
    <dbReference type="NCBI Taxonomy" id="196109"/>
    <lineage>
        <taxon>Eukaryota</taxon>
        <taxon>Fungi</taxon>
        <taxon>Dikarya</taxon>
        <taxon>Ascomycota</taxon>
        <taxon>Pezizomycotina</taxon>
        <taxon>Sordariomycetes</taxon>
        <taxon>Xylariomycetidae</taxon>
        <taxon>Xylariales</taxon>
        <taxon>Microdochiaceae</taxon>
        <taxon>Microdochium</taxon>
    </lineage>
</organism>
<feature type="region of interest" description="Disordered" evidence="1">
    <location>
        <begin position="414"/>
        <end position="434"/>
    </location>
</feature>
<dbReference type="AlphaFoldDB" id="A0A136IZJ2"/>
<evidence type="ECO:0000313" key="3">
    <source>
        <dbReference type="Proteomes" id="UP000070501"/>
    </source>
</evidence>
<dbReference type="EMBL" id="KQ964252">
    <property type="protein sequence ID" value="KXJ90395.1"/>
    <property type="molecule type" value="Genomic_DNA"/>
</dbReference>
<proteinExistence type="predicted"/>
<gene>
    <name evidence="2" type="ORF">Micbo1qcDRAFT_120327</name>
</gene>
<sequence>MVKPPADWKGRLFQIRNDYPSITSLMKAKIANGENPILPGPDTPIYRDPTDDAPWLKVDFKTDPEGFCKVIKGYIWEGNVINDFVVQKNRQRQWYHAPWMHWSQNGREPLSGLTFERPTPAKELSDKQTDELQTWACGFYNEIGATVFADIWKNKANPDWNKHVKFPKGTCVFKILMTDAKNDQVFTMTGAPSLPAVIASTIEKTGAGPRNDHHTDMRLLQVDFAVVDDRADIGWVFGTFMYNGEMKESNPWDRIMPVGIMWGNDPELTDAKIKADPDAKPQQSWIYPQAEIIRKRLNGTRPSWGWNGRMNGPADNFISACASCHSTSELRPAGKKVSMVPKPTGDMRWFRNIPAGEPFNKDSKSADYSLQLMMGYGNFLKWRQLQTAKSSVLFRTKLKVPITNAYKEAQSIDAMRQPLRASEEDTRISAQQSK</sequence>
<dbReference type="InParanoid" id="A0A136IZJ2"/>
<evidence type="ECO:0000256" key="1">
    <source>
        <dbReference type="SAM" id="MobiDB-lite"/>
    </source>
</evidence>
<dbReference type="OrthoDB" id="5422692at2759"/>
<keyword evidence="3" id="KW-1185">Reference proteome</keyword>
<name>A0A136IZJ2_9PEZI</name>
<protein>
    <recommendedName>
        <fullName evidence="4">Cytochrome c domain-containing protein</fullName>
    </recommendedName>
</protein>
<evidence type="ECO:0008006" key="4">
    <source>
        <dbReference type="Google" id="ProtNLM"/>
    </source>
</evidence>
<evidence type="ECO:0000313" key="2">
    <source>
        <dbReference type="EMBL" id="KXJ90395.1"/>
    </source>
</evidence>
<reference evidence="3" key="1">
    <citation type="submission" date="2016-02" db="EMBL/GenBank/DDBJ databases">
        <title>Draft genome sequence of Microdochium bolleyi, a fungal endophyte of beachgrass.</title>
        <authorList>
            <consortium name="DOE Joint Genome Institute"/>
            <person name="David A.S."/>
            <person name="May G."/>
            <person name="Haridas S."/>
            <person name="Lim J."/>
            <person name="Wang M."/>
            <person name="Labutti K."/>
            <person name="Lipzen A."/>
            <person name="Barry K."/>
            <person name="Grigoriev I.V."/>
        </authorList>
    </citation>
    <scope>NUCLEOTIDE SEQUENCE [LARGE SCALE GENOMIC DNA]</scope>
    <source>
        <strain evidence="3">J235TASD1</strain>
    </source>
</reference>
<accession>A0A136IZJ2</accession>
<dbReference type="Proteomes" id="UP000070501">
    <property type="component" value="Unassembled WGS sequence"/>
</dbReference>